<dbReference type="Pfam" id="PF00106">
    <property type="entry name" value="adh_short"/>
    <property type="match status" value="1"/>
</dbReference>
<dbReference type="AlphaFoldDB" id="A0AAN6RIZ8"/>
<proteinExistence type="inferred from homology"/>
<dbReference type="Proteomes" id="UP001280581">
    <property type="component" value="Unassembled WGS sequence"/>
</dbReference>
<evidence type="ECO:0000313" key="3">
    <source>
        <dbReference type="Proteomes" id="UP001280581"/>
    </source>
</evidence>
<evidence type="ECO:0000256" key="1">
    <source>
        <dbReference type="ARBA" id="ARBA00006484"/>
    </source>
</evidence>
<keyword evidence="3" id="KW-1185">Reference proteome</keyword>
<dbReference type="Gene3D" id="3.40.50.720">
    <property type="entry name" value="NAD(P)-binding Rossmann-like Domain"/>
    <property type="match status" value="1"/>
</dbReference>
<dbReference type="GO" id="GO:0016616">
    <property type="term" value="F:oxidoreductase activity, acting on the CH-OH group of donors, NAD or NADP as acceptor"/>
    <property type="evidence" value="ECO:0007669"/>
    <property type="project" value="TreeGrafter"/>
</dbReference>
<dbReference type="GO" id="GO:0006633">
    <property type="term" value="P:fatty acid biosynthetic process"/>
    <property type="evidence" value="ECO:0007669"/>
    <property type="project" value="TreeGrafter"/>
</dbReference>
<gene>
    <name evidence="2" type="ORF">GRF29_28g20766</name>
</gene>
<dbReference type="PANTHER" id="PTHR42760:SF122">
    <property type="entry name" value="NAD(P)-BINDING PROTEIN"/>
    <property type="match status" value="1"/>
</dbReference>
<comment type="caution">
    <text evidence="2">The sequence shown here is derived from an EMBL/GenBank/DDBJ whole genome shotgun (WGS) entry which is preliminary data.</text>
</comment>
<dbReference type="InterPro" id="IPR036291">
    <property type="entry name" value="NAD(P)-bd_dom_sf"/>
</dbReference>
<dbReference type="GO" id="GO:0048038">
    <property type="term" value="F:quinone binding"/>
    <property type="evidence" value="ECO:0007669"/>
    <property type="project" value="TreeGrafter"/>
</dbReference>
<dbReference type="EMBL" id="WVTA01000004">
    <property type="protein sequence ID" value="KAK3213472.1"/>
    <property type="molecule type" value="Genomic_DNA"/>
</dbReference>
<dbReference type="PRINTS" id="PR00081">
    <property type="entry name" value="GDHRDH"/>
</dbReference>
<dbReference type="PANTHER" id="PTHR42760">
    <property type="entry name" value="SHORT-CHAIN DEHYDROGENASES/REDUCTASES FAMILY MEMBER"/>
    <property type="match status" value="1"/>
</dbReference>
<evidence type="ECO:0000313" key="2">
    <source>
        <dbReference type="EMBL" id="KAK3213472.1"/>
    </source>
</evidence>
<dbReference type="CDD" id="cd05233">
    <property type="entry name" value="SDR_c"/>
    <property type="match status" value="1"/>
</dbReference>
<reference evidence="2 3" key="1">
    <citation type="submission" date="2021-02" db="EMBL/GenBank/DDBJ databases">
        <title>Genome assembly of Pseudopithomyces chartarum.</title>
        <authorList>
            <person name="Jauregui R."/>
            <person name="Singh J."/>
            <person name="Voisey C."/>
        </authorList>
    </citation>
    <scope>NUCLEOTIDE SEQUENCE [LARGE SCALE GENOMIC DNA]</scope>
    <source>
        <strain evidence="2 3">AGR01</strain>
    </source>
</reference>
<organism evidence="2 3">
    <name type="scientific">Pseudopithomyces chartarum</name>
    <dbReference type="NCBI Taxonomy" id="1892770"/>
    <lineage>
        <taxon>Eukaryota</taxon>
        <taxon>Fungi</taxon>
        <taxon>Dikarya</taxon>
        <taxon>Ascomycota</taxon>
        <taxon>Pezizomycotina</taxon>
        <taxon>Dothideomycetes</taxon>
        <taxon>Pleosporomycetidae</taxon>
        <taxon>Pleosporales</taxon>
        <taxon>Massarineae</taxon>
        <taxon>Didymosphaeriaceae</taxon>
        <taxon>Pseudopithomyces</taxon>
    </lineage>
</organism>
<dbReference type="SUPFAM" id="SSF51735">
    <property type="entry name" value="NAD(P)-binding Rossmann-fold domains"/>
    <property type="match status" value="1"/>
</dbReference>
<sequence>MPQKRKLSCDVVKLTDETDFYPAISPTRPELNQSGQVVLISGGGTGIGKAIAQSFVIAFASHVAIIGRRLEILETTAAELRGMAASSTQVLTYQGDMTNKSDLDSVFDDLASKGLGVDVLVLNAAKFPIPGSLMDHGMDELWEHMEANVRGPMLLTERFLKQKTEKKKYLINVSSAAIHQEQHPLAEGLASYVLSKSAGTHFIQLLARQIPREQLQVVTMHPGTVFTDSLQNIGISEDMVPCDKVDLPGAFAVWAATEEAAFVHNRVVWATWDVTELATSDIRAYLNEDETFLRLGVIGFDLSKRAKGY</sequence>
<protein>
    <submittedName>
        <fullName evidence="2">Uncharacterized protein</fullName>
    </submittedName>
</protein>
<comment type="similarity">
    <text evidence="1">Belongs to the short-chain dehydrogenases/reductases (SDR) family.</text>
</comment>
<name>A0AAN6RIZ8_9PLEO</name>
<accession>A0AAN6RIZ8</accession>
<dbReference type="InterPro" id="IPR002347">
    <property type="entry name" value="SDR_fam"/>
</dbReference>